<keyword evidence="5 8" id="KW-0418">Kinase</keyword>
<sequence>MSPTQPFNLLYAQAGGVTAVINASAAAVIEAAREHPQAIGTVYGARNGILGVLSETLVDTTPLTPAELAQLALTPGGAFGSCRFDLDPAEANPAQYDRLFEVFASYRIGAFLYNGGNGSMDIVARVAAAARARAYPLCCIGVPKTVDNDLEGTDCSPGFGSAAKYLATAMRESGLDLAAMSSRRGRVFVMEVMGRNAGWLAAATALAARNEDEPPHIVLLPEVAFDEEAFLARVKAVVERLGYCAVTVAEGIRRADGTLVMEQSHDALGHVQLGGAGQCVARLVSARFDYKHHWAIPDYLQRAAGHWRSATDVAQARAVGRAAVAYALAGQDGVMPAIRRLADEPYRWDVQPVRVEEIANLERRVPPHFIAADGLHVTAAAKAALAPLIEGELPVPTHAGLPDYFQLQLAPQPRRLPAWTR</sequence>
<dbReference type="SUPFAM" id="SSF53784">
    <property type="entry name" value="Phosphofructokinase"/>
    <property type="match status" value="1"/>
</dbReference>
<dbReference type="GO" id="GO:0047334">
    <property type="term" value="F:diphosphate-fructose-6-phosphate 1-phosphotransferase activity"/>
    <property type="evidence" value="ECO:0007669"/>
    <property type="project" value="UniProtKB-EC"/>
</dbReference>
<comment type="function">
    <text evidence="2 8">Catalyzes the phosphorylation of D-fructose 6-phosphate, the first committing step of glycolysis. Uses inorganic phosphate (PPi) as phosphoryl donor instead of ATP like common ATP-dependent phosphofructokinases (ATP-PFKs), which renders the reaction reversible, and can thus function both in glycolysis and gluconeogenesis. Consistently, PPi-PFK can replace the enzymes of both the forward (ATP-PFK) and reverse (fructose-bisphosphatase (FBPase)) reactions.</text>
</comment>
<evidence type="ECO:0000313" key="10">
    <source>
        <dbReference type="EMBL" id="CAL94091.1"/>
    </source>
</evidence>
<keyword evidence="11" id="KW-1185">Reference proteome</keyword>
<feature type="binding site" evidence="8">
    <location>
        <position position="250"/>
    </location>
    <ligand>
        <name>substrate</name>
    </ligand>
</feature>
<dbReference type="GO" id="GO:0003872">
    <property type="term" value="F:6-phosphofructokinase activity"/>
    <property type="evidence" value="ECO:0007669"/>
    <property type="project" value="UniProtKB-UniRule"/>
</dbReference>
<dbReference type="UniPathway" id="UPA00109">
    <property type="reaction ID" value="UER00182"/>
</dbReference>
<keyword evidence="8" id="KW-0963">Cytoplasm</keyword>
<dbReference type="Proteomes" id="UP000002588">
    <property type="component" value="Chromosome"/>
</dbReference>
<name>A1K5I6_AZOSB</name>
<proteinExistence type="inferred from homology"/>
<dbReference type="KEGG" id="azo:azo1474"/>
<evidence type="ECO:0000259" key="9">
    <source>
        <dbReference type="Pfam" id="PF00365"/>
    </source>
</evidence>
<dbReference type="Gene3D" id="3.40.50.450">
    <property type="match status" value="1"/>
</dbReference>
<organism evidence="10 11">
    <name type="scientific">Azoarcus sp. (strain BH72)</name>
    <dbReference type="NCBI Taxonomy" id="418699"/>
    <lineage>
        <taxon>Bacteria</taxon>
        <taxon>Pseudomonadati</taxon>
        <taxon>Pseudomonadota</taxon>
        <taxon>Betaproteobacteria</taxon>
        <taxon>Rhodocyclales</taxon>
        <taxon>Zoogloeaceae</taxon>
        <taxon>Azoarcus</taxon>
    </lineage>
</organism>
<dbReference type="Gene3D" id="3.40.50.460">
    <property type="entry name" value="Phosphofructokinase domain"/>
    <property type="match status" value="1"/>
</dbReference>
<dbReference type="NCBIfam" id="NF010675">
    <property type="entry name" value="PRK14072.1"/>
    <property type="match status" value="1"/>
</dbReference>
<feature type="active site" description="Proton acceptor" evidence="8">
    <location>
        <position position="147"/>
    </location>
</feature>
<keyword evidence="6 8" id="KW-0460">Magnesium</keyword>
<dbReference type="AlphaFoldDB" id="A1K5I6"/>
<gene>
    <name evidence="10" type="primary">pfkA</name>
    <name evidence="8" type="synonym">pfp</name>
    <name evidence="10" type="ordered locus">azo1474</name>
</gene>
<dbReference type="PIRSF" id="PIRSF036483">
    <property type="entry name" value="PFK_XF0274"/>
    <property type="match status" value="1"/>
</dbReference>
<dbReference type="GO" id="GO:0046872">
    <property type="term" value="F:metal ion binding"/>
    <property type="evidence" value="ECO:0007669"/>
    <property type="project" value="UniProtKB-KW"/>
</dbReference>
<dbReference type="EC" id="2.7.1.90" evidence="8"/>
<evidence type="ECO:0000256" key="7">
    <source>
        <dbReference type="ARBA" id="ARBA00048072"/>
    </source>
</evidence>
<evidence type="ECO:0000256" key="6">
    <source>
        <dbReference type="ARBA" id="ARBA00022842"/>
    </source>
</evidence>
<feature type="binding site" evidence="8">
    <location>
        <begin position="299"/>
        <end position="302"/>
    </location>
    <ligand>
        <name>substrate</name>
    </ligand>
</feature>
<evidence type="ECO:0000313" key="11">
    <source>
        <dbReference type="Proteomes" id="UP000002588"/>
    </source>
</evidence>
<keyword evidence="3 8" id="KW-0808">Transferase</keyword>
<comment type="similarity">
    <text evidence="8">Belongs to the phosphofructokinase type A (PFKA) family. PPi-dependent PFK group II subfamily. Clade 'B2' sub-subfamily.</text>
</comment>
<dbReference type="InterPro" id="IPR035966">
    <property type="entry name" value="PKF_sf"/>
</dbReference>
<evidence type="ECO:0000256" key="4">
    <source>
        <dbReference type="ARBA" id="ARBA00022723"/>
    </source>
</evidence>
<feature type="domain" description="Phosphofructokinase" evidence="9">
    <location>
        <begin position="11"/>
        <end position="294"/>
    </location>
</feature>
<comment type="activity regulation">
    <text evidence="8">Non-allosteric.</text>
</comment>
<feature type="binding site" evidence="8">
    <location>
        <position position="117"/>
    </location>
    <ligand>
        <name>Mg(2+)</name>
        <dbReference type="ChEBI" id="CHEBI:18420"/>
        <note>catalytic</note>
    </ligand>
</feature>
<comment type="cofactor">
    <cofactor evidence="1 8">
        <name>Mg(2+)</name>
        <dbReference type="ChEBI" id="CHEBI:18420"/>
    </cofactor>
</comment>
<evidence type="ECO:0000256" key="5">
    <source>
        <dbReference type="ARBA" id="ARBA00022777"/>
    </source>
</evidence>
<reference evidence="10 11" key="1">
    <citation type="journal article" date="2006" name="Nat. Biotechnol.">
        <title>Complete genome of the mutualistic, N2-fixing grass endophyte Azoarcus sp. strain BH72.</title>
        <authorList>
            <person name="Krause A."/>
            <person name="Ramakumar A."/>
            <person name="Bartels D."/>
            <person name="Battistoni F."/>
            <person name="Bekel T."/>
            <person name="Boch J."/>
            <person name="Boehm M."/>
            <person name="Friedrich F."/>
            <person name="Hurek T."/>
            <person name="Krause L."/>
            <person name="Linke B."/>
            <person name="McHardy A.C."/>
            <person name="Sarkar A."/>
            <person name="Schneiker S."/>
            <person name="Syed A.A."/>
            <person name="Thauer R."/>
            <person name="Vorhoelter F.-J."/>
            <person name="Weidner S."/>
            <person name="Puehler A."/>
            <person name="Reinhold-Hurek B."/>
            <person name="Kaiser O."/>
            <person name="Goesmann A."/>
        </authorList>
    </citation>
    <scope>NUCLEOTIDE SEQUENCE [LARGE SCALE GENOMIC DNA]</scope>
    <source>
        <strain evidence="10 11">BH72</strain>
    </source>
</reference>
<dbReference type="GO" id="GO:0006002">
    <property type="term" value="P:fructose 6-phosphate metabolic process"/>
    <property type="evidence" value="ECO:0007669"/>
    <property type="project" value="InterPro"/>
</dbReference>
<dbReference type="PRINTS" id="PR00476">
    <property type="entry name" value="PHFRCTKINASE"/>
</dbReference>
<protein>
    <recommendedName>
        <fullName evidence="8">Pyrophosphate--fructose 6-phosphate 1-phosphotransferase</fullName>
        <ecNumber evidence="8">2.7.1.90</ecNumber>
    </recommendedName>
    <alternativeName>
        <fullName evidence="8">6-phosphofructokinase, pyrophosphate dependent</fullName>
    </alternativeName>
    <alternativeName>
        <fullName evidence="8">PPi-dependent phosphofructokinase</fullName>
        <shortName evidence="8">PPi-PFK</shortName>
    </alternativeName>
    <alternativeName>
        <fullName evidence="8">Pyrophosphate-dependent 6-phosphofructose-1-kinase</fullName>
    </alternativeName>
</protein>
<feature type="binding site" evidence="8">
    <location>
        <begin position="145"/>
        <end position="147"/>
    </location>
    <ligand>
        <name>substrate</name>
    </ligand>
</feature>
<dbReference type="GO" id="GO:0005737">
    <property type="term" value="C:cytoplasm"/>
    <property type="evidence" value="ECO:0007669"/>
    <property type="project" value="UniProtKB-SubCell"/>
</dbReference>
<comment type="subunit">
    <text evidence="8">Homodimer.</text>
</comment>
<comment type="caution">
    <text evidence="8">Lacks conserved residue(s) required for the propagation of feature annotation.</text>
</comment>
<feature type="binding site" evidence="8">
    <location>
        <position position="16"/>
    </location>
    <ligand>
        <name>diphosphate</name>
        <dbReference type="ChEBI" id="CHEBI:33019"/>
    </ligand>
</feature>
<feature type="site" description="Important for catalytic activity; stabilizes the transition state when the phosphoryl donor is PPi" evidence="8">
    <location>
        <position position="144"/>
    </location>
</feature>
<accession>A1K5I6</accession>
<feature type="binding site" evidence="8">
    <location>
        <begin position="193"/>
        <end position="195"/>
    </location>
    <ligand>
        <name>substrate</name>
    </ligand>
</feature>
<dbReference type="EMBL" id="AM406670">
    <property type="protein sequence ID" value="CAL94091.1"/>
    <property type="molecule type" value="Genomic_DNA"/>
</dbReference>
<comment type="pathway">
    <text evidence="8">Carbohydrate degradation; glycolysis; D-glyceraldehyde 3-phosphate and glycerone phosphate from D-glucose: step 3/4.</text>
</comment>
<dbReference type="InterPro" id="IPR000023">
    <property type="entry name" value="Phosphofructokinase_dom"/>
</dbReference>
<comment type="catalytic activity">
    <reaction evidence="7 8">
        <text>beta-D-fructose 6-phosphate + diphosphate = beta-D-fructose 1,6-bisphosphate + phosphate + H(+)</text>
        <dbReference type="Rhea" id="RHEA:13613"/>
        <dbReference type="ChEBI" id="CHEBI:15378"/>
        <dbReference type="ChEBI" id="CHEBI:32966"/>
        <dbReference type="ChEBI" id="CHEBI:33019"/>
        <dbReference type="ChEBI" id="CHEBI:43474"/>
        <dbReference type="ChEBI" id="CHEBI:57634"/>
        <dbReference type="EC" id="2.7.1.90"/>
    </reaction>
</comment>
<dbReference type="InterPro" id="IPR011404">
    <property type="entry name" value="PPi-PFK"/>
</dbReference>
<evidence type="ECO:0000256" key="2">
    <source>
        <dbReference type="ARBA" id="ARBA00003138"/>
    </source>
</evidence>
<comment type="subcellular location">
    <subcellularLocation>
        <location evidence="8">Cytoplasm</location>
    </subcellularLocation>
</comment>
<dbReference type="Pfam" id="PF00365">
    <property type="entry name" value="PFK"/>
    <property type="match status" value="1"/>
</dbReference>
<evidence type="ECO:0000256" key="8">
    <source>
        <dbReference type="HAMAP-Rule" id="MF_01978"/>
    </source>
</evidence>
<dbReference type="InterPro" id="IPR050929">
    <property type="entry name" value="PFKA"/>
</dbReference>
<dbReference type="STRING" id="62928.azo1474"/>
<dbReference type="HAMAP" id="MF_01978">
    <property type="entry name" value="Phosphofructokinase_II_B2"/>
    <property type="match status" value="1"/>
</dbReference>
<keyword evidence="4 8" id="KW-0479">Metal-binding</keyword>
<keyword evidence="8" id="KW-0324">Glycolysis</keyword>
<dbReference type="RefSeq" id="WP_011765207.1">
    <property type="nucleotide sequence ID" value="NC_008702.1"/>
</dbReference>
<evidence type="ECO:0000256" key="3">
    <source>
        <dbReference type="ARBA" id="ARBA00022679"/>
    </source>
</evidence>
<evidence type="ECO:0000256" key="1">
    <source>
        <dbReference type="ARBA" id="ARBA00001946"/>
    </source>
</evidence>
<dbReference type="eggNOG" id="COG0205">
    <property type="taxonomic scope" value="Bacteria"/>
</dbReference>
<dbReference type="HOGENOM" id="CLU_020655_1_1_4"/>
<dbReference type="InterPro" id="IPR022953">
    <property type="entry name" value="ATP_PFK"/>
</dbReference>
<dbReference type="PANTHER" id="PTHR45770">
    <property type="entry name" value="ATP-DEPENDENT 6-PHOSPHOFRUCTOKINASE 1"/>
    <property type="match status" value="1"/>
</dbReference>